<protein>
    <submittedName>
        <fullName evidence="3">Acyl-CoA thioesterase</fullName>
    </submittedName>
</protein>
<dbReference type="InterPro" id="IPR052723">
    <property type="entry name" value="Acyl-CoA_thioesterase_PaaI"/>
</dbReference>
<dbReference type="Proteomes" id="UP000198881">
    <property type="component" value="Unassembled WGS sequence"/>
</dbReference>
<dbReference type="CDD" id="cd03443">
    <property type="entry name" value="PaaI_thioesterase"/>
    <property type="match status" value="1"/>
</dbReference>
<gene>
    <name evidence="3" type="ORF">SAMN04487966_107152</name>
</gene>
<evidence type="ECO:0000259" key="2">
    <source>
        <dbReference type="Pfam" id="PF03061"/>
    </source>
</evidence>
<sequence>MSESITRSVHPLMGQDPAADWLGIEVEHAEYGQVTMHMTVREEMLNGFGIAHGGMVFAFADTCFAWVCNDPEGDGSTITVAQGVDVNFMSSPRAGQRLTAVGRVVAQTGRSGLYDIEVTDDAGHLVAQFRGRSRTIPRKG</sequence>
<proteinExistence type="predicted"/>
<dbReference type="PANTHER" id="PTHR42856">
    <property type="entry name" value="ACYL-COENZYME A THIOESTERASE PAAI"/>
    <property type="match status" value="1"/>
</dbReference>
<reference evidence="3 4" key="1">
    <citation type="submission" date="2016-10" db="EMBL/GenBank/DDBJ databases">
        <authorList>
            <person name="de Groot N.N."/>
        </authorList>
    </citation>
    <scope>NUCLEOTIDE SEQUENCE [LARGE SCALE GENOMIC DNA]</scope>
    <source>
        <strain evidence="3 4">CGMCC 1.7054</strain>
    </source>
</reference>
<dbReference type="NCBIfam" id="TIGR00369">
    <property type="entry name" value="unchar_dom_1"/>
    <property type="match status" value="1"/>
</dbReference>
<evidence type="ECO:0000313" key="3">
    <source>
        <dbReference type="EMBL" id="SFV23550.1"/>
    </source>
</evidence>
<dbReference type="InterPro" id="IPR006683">
    <property type="entry name" value="Thioestr_dom"/>
</dbReference>
<dbReference type="STRING" id="574650.SAMN04487966_107152"/>
<dbReference type="AlphaFoldDB" id="A0A1I7MNN6"/>
<dbReference type="InterPro" id="IPR011973">
    <property type="entry name" value="PaaD"/>
</dbReference>
<dbReference type="InterPro" id="IPR029069">
    <property type="entry name" value="HotDog_dom_sf"/>
</dbReference>
<dbReference type="Pfam" id="PF03061">
    <property type="entry name" value="4HBT"/>
    <property type="match status" value="1"/>
</dbReference>
<name>A0A1I7MNN6_9MICC</name>
<dbReference type="PANTHER" id="PTHR42856:SF1">
    <property type="entry name" value="ACYL-COENZYME A THIOESTERASE PAAI"/>
    <property type="match status" value="1"/>
</dbReference>
<evidence type="ECO:0000313" key="4">
    <source>
        <dbReference type="Proteomes" id="UP000198881"/>
    </source>
</evidence>
<feature type="domain" description="Thioesterase" evidence="2">
    <location>
        <begin position="48"/>
        <end position="126"/>
    </location>
</feature>
<dbReference type="Gene3D" id="3.10.129.10">
    <property type="entry name" value="Hotdog Thioesterase"/>
    <property type="match status" value="1"/>
</dbReference>
<accession>A0A1I7MNN6</accession>
<dbReference type="NCBIfam" id="TIGR02286">
    <property type="entry name" value="PaaD"/>
    <property type="match status" value="1"/>
</dbReference>
<dbReference type="GO" id="GO:0016289">
    <property type="term" value="F:acyl-CoA hydrolase activity"/>
    <property type="evidence" value="ECO:0007669"/>
    <property type="project" value="UniProtKB-ARBA"/>
</dbReference>
<keyword evidence="4" id="KW-1185">Reference proteome</keyword>
<keyword evidence="1" id="KW-0378">Hydrolase</keyword>
<evidence type="ECO:0000256" key="1">
    <source>
        <dbReference type="ARBA" id="ARBA00022801"/>
    </source>
</evidence>
<organism evidence="3 4">
    <name type="scientific">Micrococcus terreus</name>
    <dbReference type="NCBI Taxonomy" id="574650"/>
    <lineage>
        <taxon>Bacteria</taxon>
        <taxon>Bacillati</taxon>
        <taxon>Actinomycetota</taxon>
        <taxon>Actinomycetes</taxon>
        <taxon>Micrococcales</taxon>
        <taxon>Micrococcaceae</taxon>
        <taxon>Micrococcus</taxon>
    </lineage>
</organism>
<dbReference type="SUPFAM" id="SSF54637">
    <property type="entry name" value="Thioesterase/thiol ester dehydrase-isomerase"/>
    <property type="match status" value="1"/>
</dbReference>
<dbReference type="EMBL" id="FPCG01000007">
    <property type="protein sequence ID" value="SFV23550.1"/>
    <property type="molecule type" value="Genomic_DNA"/>
</dbReference>
<dbReference type="InterPro" id="IPR003736">
    <property type="entry name" value="PAAI_dom"/>
</dbReference>